<dbReference type="AlphaFoldDB" id="A0AAP0MJE7"/>
<evidence type="ECO:0000259" key="3">
    <source>
        <dbReference type="Pfam" id="PF00139"/>
    </source>
</evidence>
<reference evidence="5 6" key="1">
    <citation type="submission" date="2024-05" db="EMBL/GenBank/DDBJ databases">
        <title>Haplotype-resolved chromosome-level genome assembly of Huyou (Citrus changshanensis).</title>
        <authorList>
            <person name="Miao C."/>
            <person name="Chen W."/>
            <person name="Wu Y."/>
            <person name="Wang L."/>
            <person name="Zhao S."/>
            <person name="Grierson D."/>
            <person name="Xu C."/>
            <person name="Chen K."/>
        </authorList>
    </citation>
    <scope>NUCLEOTIDE SEQUENCE [LARGE SCALE GENOMIC DNA]</scope>
    <source>
        <strain evidence="5">01-14</strain>
        <tissue evidence="5">Leaf</tissue>
    </source>
</reference>
<dbReference type="PANTHER" id="PTHR31827:SF1">
    <property type="entry name" value="EMB|CAB89363.1"/>
    <property type="match status" value="1"/>
</dbReference>
<dbReference type="InterPro" id="IPR056866">
    <property type="entry name" value="Znf_WRKY19"/>
</dbReference>
<keyword evidence="2" id="KW-0472">Membrane</keyword>
<organism evidence="5 6">
    <name type="scientific">Citrus x changshan-huyou</name>
    <dbReference type="NCBI Taxonomy" id="2935761"/>
    <lineage>
        <taxon>Eukaryota</taxon>
        <taxon>Viridiplantae</taxon>
        <taxon>Streptophyta</taxon>
        <taxon>Embryophyta</taxon>
        <taxon>Tracheophyta</taxon>
        <taxon>Spermatophyta</taxon>
        <taxon>Magnoliopsida</taxon>
        <taxon>eudicotyledons</taxon>
        <taxon>Gunneridae</taxon>
        <taxon>Pentapetalae</taxon>
        <taxon>rosids</taxon>
        <taxon>malvids</taxon>
        <taxon>Sapindales</taxon>
        <taxon>Rutaceae</taxon>
        <taxon>Aurantioideae</taxon>
        <taxon>Citrus</taxon>
    </lineage>
</organism>
<keyword evidence="6" id="KW-1185">Reference proteome</keyword>
<keyword evidence="1" id="KW-0430">Lectin</keyword>
<dbReference type="SUPFAM" id="SSF49899">
    <property type="entry name" value="Concanavalin A-like lectins/glucanases"/>
    <property type="match status" value="1"/>
</dbReference>
<proteinExistence type="predicted"/>
<evidence type="ECO:0000256" key="1">
    <source>
        <dbReference type="ARBA" id="ARBA00022734"/>
    </source>
</evidence>
<dbReference type="Gene3D" id="2.60.120.200">
    <property type="match status" value="1"/>
</dbReference>
<evidence type="ECO:0000313" key="6">
    <source>
        <dbReference type="Proteomes" id="UP001428341"/>
    </source>
</evidence>
<name>A0AAP0MJE7_9ROSI</name>
<feature type="domain" description="WRKY19-like zinc finger" evidence="4">
    <location>
        <begin position="429"/>
        <end position="453"/>
    </location>
</feature>
<dbReference type="InterPro" id="IPR001220">
    <property type="entry name" value="Legume_lectin_dom"/>
</dbReference>
<feature type="transmembrane region" description="Helical" evidence="2">
    <location>
        <begin position="754"/>
        <end position="777"/>
    </location>
</feature>
<dbReference type="GO" id="GO:0030246">
    <property type="term" value="F:carbohydrate binding"/>
    <property type="evidence" value="ECO:0007669"/>
    <property type="project" value="UniProtKB-KW"/>
</dbReference>
<dbReference type="Pfam" id="PF24906">
    <property type="entry name" value="Zf_WRKY19"/>
    <property type="match status" value="6"/>
</dbReference>
<accession>A0AAP0MJE7</accession>
<feature type="domain" description="WRKY19-like zinc finger" evidence="4">
    <location>
        <begin position="454"/>
        <end position="478"/>
    </location>
</feature>
<dbReference type="EMBL" id="JBCGBO010000003">
    <property type="protein sequence ID" value="KAK9214601.1"/>
    <property type="molecule type" value="Genomic_DNA"/>
</dbReference>
<evidence type="ECO:0000313" key="5">
    <source>
        <dbReference type="EMBL" id="KAK9214601.1"/>
    </source>
</evidence>
<evidence type="ECO:0000256" key="2">
    <source>
        <dbReference type="SAM" id="Phobius"/>
    </source>
</evidence>
<feature type="domain" description="WRKY19-like zinc finger" evidence="4">
    <location>
        <begin position="250"/>
        <end position="274"/>
    </location>
</feature>
<comment type="caution">
    <text evidence="5">The sequence shown here is derived from an EMBL/GenBank/DDBJ whole genome shotgun (WGS) entry which is preliminary data.</text>
</comment>
<feature type="domain" description="WRKY19-like zinc finger" evidence="4">
    <location>
        <begin position="226"/>
        <end position="249"/>
    </location>
</feature>
<feature type="domain" description="WRKY19-like zinc finger" evidence="4">
    <location>
        <begin position="326"/>
        <end position="350"/>
    </location>
</feature>
<dbReference type="InterPro" id="IPR013320">
    <property type="entry name" value="ConA-like_dom_sf"/>
</dbReference>
<feature type="domain" description="WRKY19-like zinc finger" evidence="4">
    <location>
        <begin position="275"/>
        <end position="299"/>
    </location>
</feature>
<keyword evidence="2" id="KW-1133">Transmembrane helix</keyword>
<sequence>MDLDKNGVQFFRTNELTRNENFGDTTLRLNCLGYGGSNPIGFRNKSNLQVDFSSALDDGCRLVLGLGPTASTYCDDFYNTSCNKIKGLANEVPQGLASEGDSILKLGPSGGTRAESSELDCSLSTETDINTPFLSQFSADENRLLIPVVDEGSTSAKKSGGYMPSLLLAPRMNGGKVSEQTQFRTKSYCHQSQLSHEPSTHMDTSGSISEQTITMTSSEYRTGNTKRCEFPGCTKGARGASGLCIGHGGGQRCQKPGCNKGAESRTAFCKAHGGGRRCQQLGCTKSAEGKTDLCIAHGGGRRCQFPEGCAKAARGKSGLCIKHGGGKRCKMEGCTRSAEGQVGLCISHGGGRRCRCEGCNKGAQGSTMFCKAHGGGKRCIFAGCTKGAEGSTPLCKGHGGGKRCLFDGGGICPKSVHGGTNFCVAHGGGKRCVVPGCTKSARGRTDCCVRHGGGKRCKFENCAKSAQGSTDFCKAHGGGKRCSWGDGKCEKFARGKSGLCAAHSSLVQEQQTSKGGLIGPGLFHGLVSTASTAASCSFDNTYSTSGVSAVSDCIESLEMPVKQQQLLPPLLLVPLSMKSSTSYSSFLISEKQKEQRKVFSGQNLDLVVPEGRVHGGGFMSFLSGSLKSPIDEPAYYYSRNNHRIPILLRSGDPIRAWVDYSSQEMLIKVSKSPLGVPKPRSPLISFPIDLSLVLDEYMYRGFSASTGLITASHNVHGWSISIGGGKAQDLNPTKVPTLEKKKKRSHEEVHRRGFSVGITLAGIDFVILIIAGAIHVLHRIKYAGEMLEDWEIQCGARRFKYAELASATKGSREKTL</sequence>
<dbReference type="PANTHER" id="PTHR31827">
    <property type="entry name" value="EMB|CAB89363.1"/>
    <property type="match status" value="1"/>
</dbReference>
<evidence type="ECO:0000259" key="4">
    <source>
        <dbReference type="Pfam" id="PF24906"/>
    </source>
</evidence>
<gene>
    <name evidence="5" type="ORF">WN944_006594</name>
</gene>
<dbReference type="Proteomes" id="UP001428341">
    <property type="component" value="Unassembled WGS sequence"/>
</dbReference>
<dbReference type="Pfam" id="PF00139">
    <property type="entry name" value="Lectin_legB"/>
    <property type="match status" value="1"/>
</dbReference>
<feature type="domain" description="Legume lectin" evidence="3">
    <location>
        <begin position="646"/>
        <end position="735"/>
    </location>
</feature>
<keyword evidence="2" id="KW-0812">Transmembrane</keyword>
<protein>
    <submittedName>
        <fullName evidence="5">Uncharacterized protein</fullName>
    </submittedName>
</protein>